<dbReference type="InterPro" id="IPR045057">
    <property type="entry name" value="Gcn5-rel_NAT"/>
</dbReference>
<organism evidence="2 3">
    <name type="scientific">Aliivibrio wodanis</name>
    <dbReference type="NCBI Taxonomy" id="80852"/>
    <lineage>
        <taxon>Bacteria</taxon>
        <taxon>Pseudomonadati</taxon>
        <taxon>Pseudomonadota</taxon>
        <taxon>Gammaproteobacteria</taxon>
        <taxon>Vibrionales</taxon>
        <taxon>Vibrionaceae</taxon>
        <taxon>Aliivibrio</taxon>
    </lineage>
</organism>
<accession>A0A090IAJ4</accession>
<dbReference type="PROSITE" id="PS51729">
    <property type="entry name" value="GNAT_YJDJ"/>
    <property type="match status" value="1"/>
</dbReference>
<dbReference type="Gene3D" id="3.40.630.30">
    <property type="match status" value="1"/>
</dbReference>
<dbReference type="PANTHER" id="PTHR31435">
    <property type="entry name" value="PROTEIN NATD1"/>
    <property type="match status" value="1"/>
</dbReference>
<evidence type="ECO:0000313" key="2">
    <source>
        <dbReference type="EMBL" id="CED57437.1"/>
    </source>
</evidence>
<dbReference type="GeneID" id="28543064"/>
<dbReference type="OrthoDB" id="9813275at2"/>
<dbReference type="HOGENOM" id="CLU_132888_1_2_6"/>
<dbReference type="InterPro" id="IPR016181">
    <property type="entry name" value="Acyl_CoA_acyltransferase"/>
</dbReference>
<gene>
    <name evidence="2" type="ORF">AWOD_II_0812</name>
</gene>
<dbReference type="InterPro" id="IPR031165">
    <property type="entry name" value="GNAT_YJDJ"/>
</dbReference>
<evidence type="ECO:0000259" key="1">
    <source>
        <dbReference type="PROSITE" id="PS51729"/>
    </source>
</evidence>
<dbReference type="AlphaFoldDB" id="A0A090IAJ4"/>
<protein>
    <submittedName>
        <fullName evidence="2">Membrane protein</fullName>
    </submittedName>
</protein>
<dbReference type="SUPFAM" id="SSF55729">
    <property type="entry name" value="Acyl-CoA N-acyltransferases (Nat)"/>
    <property type="match status" value="1"/>
</dbReference>
<evidence type="ECO:0000313" key="3">
    <source>
        <dbReference type="Proteomes" id="UP000032427"/>
    </source>
</evidence>
<proteinExistence type="predicted"/>
<keyword evidence="3" id="KW-1185">Reference proteome</keyword>
<name>A0A090IAJ4_9GAMM</name>
<sequence>MNAITHDPDNKCYLIALEGDAVAKVYYEKKGNILDVISTRIPDELQGKGYGKVMMEAFLAEVKSSGLLIVPVCSYVVHYMNKNQQWQDLLVK</sequence>
<dbReference type="PANTHER" id="PTHR31435:SF9">
    <property type="entry name" value="PROTEIN NATD1"/>
    <property type="match status" value="1"/>
</dbReference>
<reference evidence="3" key="1">
    <citation type="submission" date="2014-09" db="EMBL/GenBank/DDBJ databases">
        <authorList>
            <person name="Hjerde E."/>
        </authorList>
    </citation>
    <scope>NUCLEOTIDE SEQUENCE [LARGE SCALE GENOMIC DNA]</scope>
    <source>
        <strain evidence="3">06/09/139</strain>
    </source>
</reference>
<dbReference type="EMBL" id="LN554847">
    <property type="protein sequence ID" value="CED57437.1"/>
    <property type="molecule type" value="Genomic_DNA"/>
</dbReference>
<dbReference type="KEGG" id="awd:AWOD_II_0812"/>
<feature type="domain" description="N-acetyltransferase" evidence="1">
    <location>
        <begin position="5"/>
        <end position="91"/>
    </location>
</feature>
<dbReference type="PATRIC" id="fig|80852.17.peg.3598"/>
<dbReference type="STRING" id="80852.AWOD_II_0812"/>
<dbReference type="Pfam" id="PF14542">
    <property type="entry name" value="Acetyltransf_CG"/>
    <property type="match status" value="1"/>
</dbReference>
<dbReference type="Proteomes" id="UP000032427">
    <property type="component" value="Chromosome 2"/>
</dbReference>